<keyword evidence="2" id="KW-0812">Transmembrane</keyword>
<dbReference type="Proteomes" id="UP000051820">
    <property type="component" value="Unassembled WGS sequence"/>
</dbReference>
<sequence length="508" mass="56143">MRKHWPLFYIFSIVLALFFIEIGQIVSNVIFKLGLSSTGGTIKVWNTVCVEVIVFVIWWLFNKVYLKAKIGWRSSGRSWCLLLPVVVVLIGDSTLGASYNLAGGFVIASILSGLAVGLAEEYLFRGIMVSYLYSHFRIGAATTACLSAIAFGLIHSINGLSSGNWNNTIAQVIMAVGLGFFLATVYLVTNNLWIPIVFHGVIDAFDQIAFGTLSNSAGTSMVTGVIYFVVFIILGGIVISRGSVKLARGNQFSVGVDRRPLARADFSGRAEFGMGSMNTNNKISPIKTIIAIILPPLELALGAVLINPGQSKAAKAVIAVGMAFIVFLVAIFMYKDVLKRDWVEYKRHLIRNFFLNILGVILAYVILAVVRIGMRSVLGASAMPNDSMTMLSIQTAAVTTFASLTVLMAPFTEEIIFRHVLFCQWRNRNGLLTVVMLFVSSIAFGLVHWNNFNGDVTQMVPYMVIGAFFALIYYFTKNIWQNIMTHFWFDFLQFAASLFLLIFAIIQH</sequence>
<dbReference type="Pfam" id="PF02517">
    <property type="entry name" value="Rce1-like"/>
    <property type="match status" value="2"/>
</dbReference>
<dbReference type="PANTHER" id="PTHR36435">
    <property type="entry name" value="SLR1288 PROTEIN"/>
    <property type="match status" value="1"/>
</dbReference>
<feature type="transmembrane region" description="Helical" evidence="2">
    <location>
        <begin position="431"/>
        <end position="450"/>
    </location>
</feature>
<dbReference type="PANTHER" id="PTHR36435:SF1">
    <property type="entry name" value="CAAX AMINO TERMINAL PROTEASE FAMILY PROTEIN"/>
    <property type="match status" value="1"/>
</dbReference>
<organism evidence="4 5">
    <name type="scientific">Paucilactobacillus suebicus DSM 5007 = KCTC 3549</name>
    <dbReference type="NCBI Taxonomy" id="1423807"/>
    <lineage>
        <taxon>Bacteria</taxon>
        <taxon>Bacillati</taxon>
        <taxon>Bacillota</taxon>
        <taxon>Bacilli</taxon>
        <taxon>Lactobacillales</taxon>
        <taxon>Lactobacillaceae</taxon>
        <taxon>Paucilactobacillus</taxon>
    </lineage>
</organism>
<evidence type="ECO:0000313" key="4">
    <source>
        <dbReference type="EMBL" id="KRM11626.1"/>
    </source>
</evidence>
<comment type="caution">
    <text evidence="4">The sequence shown here is derived from an EMBL/GenBank/DDBJ whole genome shotgun (WGS) entry which is preliminary data.</text>
</comment>
<proteinExistence type="inferred from homology"/>
<dbReference type="eggNOG" id="COG1266">
    <property type="taxonomic scope" value="Bacteria"/>
</dbReference>
<accession>A0A0R1W1M4</accession>
<keyword evidence="2" id="KW-1133">Transmembrane helix</keyword>
<feature type="domain" description="CAAX prenyl protease 2/Lysostaphin resistance protein A-like" evidence="3">
    <location>
        <begin position="105"/>
        <end position="205"/>
    </location>
</feature>
<protein>
    <submittedName>
        <fullName evidence="4">Abortive infection protein</fullName>
    </submittedName>
</protein>
<feature type="transmembrane region" description="Helical" evidence="2">
    <location>
        <begin position="313"/>
        <end position="332"/>
    </location>
</feature>
<dbReference type="InterPro" id="IPR003675">
    <property type="entry name" value="Rce1/LyrA-like_dom"/>
</dbReference>
<dbReference type="EMBL" id="AZGF01000017">
    <property type="protein sequence ID" value="KRM11626.1"/>
    <property type="molecule type" value="Genomic_DNA"/>
</dbReference>
<feature type="transmembrane region" description="Helical" evidence="2">
    <location>
        <begin position="286"/>
        <end position="307"/>
    </location>
</feature>
<dbReference type="PATRIC" id="fig|1423807.3.peg.635"/>
<comment type="similarity">
    <text evidence="1">Belongs to the UPF0177 family.</text>
</comment>
<feature type="transmembrane region" description="Helical" evidence="2">
    <location>
        <begin position="487"/>
        <end position="506"/>
    </location>
</feature>
<feature type="transmembrane region" description="Helical" evidence="2">
    <location>
        <begin position="393"/>
        <end position="411"/>
    </location>
</feature>
<dbReference type="OrthoDB" id="2817162at2"/>
<feature type="transmembrane region" description="Helical" evidence="2">
    <location>
        <begin position="220"/>
        <end position="239"/>
    </location>
</feature>
<dbReference type="InterPro" id="IPR052710">
    <property type="entry name" value="CAAX_protease"/>
</dbReference>
<evidence type="ECO:0000259" key="3">
    <source>
        <dbReference type="Pfam" id="PF02517"/>
    </source>
</evidence>
<feature type="domain" description="CAAX prenyl protease 2/Lysostaphin resistance protein A-like" evidence="3">
    <location>
        <begin position="400"/>
        <end position="492"/>
    </location>
</feature>
<feature type="transmembrane region" description="Helical" evidence="2">
    <location>
        <begin position="81"/>
        <end position="99"/>
    </location>
</feature>
<keyword evidence="5" id="KW-1185">Reference proteome</keyword>
<evidence type="ECO:0000256" key="1">
    <source>
        <dbReference type="ARBA" id="ARBA00009067"/>
    </source>
</evidence>
<dbReference type="GO" id="GO:0004175">
    <property type="term" value="F:endopeptidase activity"/>
    <property type="evidence" value="ECO:0007669"/>
    <property type="project" value="UniProtKB-ARBA"/>
</dbReference>
<dbReference type="RefSeq" id="WP_010622574.1">
    <property type="nucleotide sequence ID" value="NZ_AZGF01000017.1"/>
</dbReference>
<keyword evidence="2" id="KW-0472">Membrane</keyword>
<feature type="transmembrane region" description="Helical" evidence="2">
    <location>
        <begin position="353"/>
        <end position="373"/>
    </location>
</feature>
<evidence type="ECO:0000256" key="2">
    <source>
        <dbReference type="SAM" id="Phobius"/>
    </source>
</evidence>
<dbReference type="GO" id="GO:0080120">
    <property type="term" value="P:CAAX-box protein maturation"/>
    <property type="evidence" value="ECO:0007669"/>
    <property type="project" value="UniProtKB-ARBA"/>
</dbReference>
<gene>
    <name evidence="4" type="ORF">FD16_GL000627</name>
</gene>
<feature type="transmembrane region" description="Helical" evidence="2">
    <location>
        <begin position="136"/>
        <end position="157"/>
    </location>
</feature>
<reference evidence="4 5" key="1">
    <citation type="journal article" date="2015" name="Genome Announc.">
        <title>Expanding the biotechnology potential of lactobacilli through comparative genomics of 213 strains and associated genera.</title>
        <authorList>
            <person name="Sun Z."/>
            <person name="Harris H.M."/>
            <person name="McCann A."/>
            <person name="Guo C."/>
            <person name="Argimon S."/>
            <person name="Zhang W."/>
            <person name="Yang X."/>
            <person name="Jeffery I.B."/>
            <person name="Cooney J.C."/>
            <person name="Kagawa T.F."/>
            <person name="Liu W."/>
            <person name="Song Y."/>
            <person name="Salvetti E."/>
            <person name="Wrobel A."/>
            <person name="Rasinkangas P."/>
            <person name="Parkhill J."/>
            <person name="Rea M.C."/>
            <person name="O'Sullivan O."/>
            <person name="Ritari J."/>
            <person name="Douillard F.P."/>
            <person name="Paul Ross R."/>
            <person name="Yang R."/>
            <person name="Briner A.E."/>
            <person name="Felis G.E."/>
            <person name="de Vos W.M."/>
            <person name="Barrangou R."/>
            <person name="Klaenhammer T.R."/>
            <person name="Caufield P.W."/>
            <person name="Cui Y."/>
            <person name="Zhang H."/>
            <person name="O'Toole P.W."/>
        </authorList>
    </citation>
    <scope>NUCLEOTIDE SEQUENCE [LARGE SCALE GENOMIC DNA]</scope>
    <source>
        <strain evidence="4 5">DSM 5007</strain>
    </source>
</reference>
<dbReference type="STRING" id="1423807.FD16_GL000627"/>
<feature type="transmembrane region" description="Helical" evidence="2">
    <location>
        <begin position="42"/>
        <end position="61"/>
    </location>
</feature>
<name>A0A0R1W1M4_9LACO</name>
<feature type="transmembrane region" description="Helical" evidence="2">
    <location>
        <begin position="7"/>
        <end position="30"/>
    </location>
</feature>
<feature type="transmembrane region" description="Helical" evidence="2">
    <location>
        <begin position="456"/>
        <end position="475"/>
    </location>
</feature>
<dbReference type="AlphaFoldDB" id="A0A0R1W1M4"/>
<evidence type="ECO:0000313" key="5">
    <source>
        <dbReference type="Proteomes" id="UP000051820"/>
    </source>
</evidence>